<dbReference type="AlphaFoldDB" id="A0A2S0VMV5"/>
<evidence type="ECO:0000256" key="1">
    <source>
        <dbReference type="ARBA" id="ARBA00004442"/>
    </source>
</evidence>
<dbReference type="NCBIfam" id="TIGR01782">
    <property type="entry name" value="TonB-Xanth-Caul"/>
    <property type="match status" value="1"/>
</dbReference>
<dbReference type="InterPro" id="IPR000531">
    <property type="entry name" value="Beta-barrel_TonB"/>
</dbReference>
<reference evidence="8 9" key="1">
    <citation type="submission" date="2018-01" db="EMBL/GenBank/DDBJ databases">
        <title>Genome sequence of a Cantenovulum-like bacteria.</title>
        <authorList>
            <person name="Tan W.R."/>
            <person name="Lau N.-S."/>
            <person name="Go F."/>
            <person name="Amirul A.-A.A."/>
        </authorList>
    </citation>
    <scope>NUCLEOTIDE SEQUENCE [LARGE SCALE GENOMIC DNA]</scope>
    <source>
        <strain evidence="8 9">CCB-QB4</strain>
    </source>
</reference>
<evidence type="ECO:0000256" key="2">
    <source>
        <dbReference type="ARBA" id="ARBA00023136"/>
    </source>
</evidence>
<dbReference type="KEGG" id="cate:C2869_03480"/>
<evidence type="ECO:0000313" key="8">
    <source>
        <dbReference type="EMBL" id="AWB65553.1"/>
    </source>
</evidence>
<accession>A0A2S0VMV5</accession>
<dbReference type="InterPro" id="IPR037066">
    <property type="entry name" value="Plug_dom_sf"/>
</dbReference>
<dbReference type="InterPro" id="IPR012910">
    <property type="entry name" value="Plug_dom"/>
</dbReference>
<evidence type="ECO:0008006" key="10">
    <source>
        <dbReference type="Google" id="ProtNLM"/>
    </source>
</evidence>
<feature type="signal peptide" evidence="5">
    <location>
        <begin position="1"/>
        <end position="35"/>
    </location>
</feature>
<dbReference type="GO" id="GO:0009279">
    <property type="term" value="C:cell outer membrane"/>
    <property type="evidence" value="ECO:0007669"/>
    <property type="project" value="UniProtKB-SubCell"/>
</dbReference>
<dbReference type="PANTHER" id="PTHR40980">
    <property type="entry name" value="PLUG DOMAIN-CONTAINING PROTEIN"/>
    <property type="match status" value="1"/>
</dbReference>
<comment type="similarity">
    <text evidence="4">Belongs to the TonB-dependent receptor family.</text>
</comment>
<comment type="subcellular location">
    <subcellularLocation>
        <location evidence="1 4">Cell outer membrane</location>
    </subcellularLocation>
</comment>
<dbReference type="PANTHER" id="PTHR40980:SF3">
    <property type="entry name" value="TONB-DEPENDENT RECEPTOR-LIKE BETA-BARREL DOMAIN-CONTAINING PROTEIN"/>
    <property type="match status" value="1"/>
</dbReference>
<feature type="domain" description="TonB-dependent receptor-like beta-barrel" evidence="6">
    <location>
        <begin position="561"/>
        <end position="1079"/>
    </location>
</feature>
<dbReference type="Pfam" id="PF00593">
    <property type="entry name" value="TonB_dep_Rec_b-barrel"/>
    <property type="match status" value="1"/>
</dbReference>
<feature type="domain" description="TonB-dependent receptor plug" evidence="7">
    <location>
        <begin position="66"/>
        <end position="170"/>
    </location>
</feature>
<proteinExistence type="inferred from homology"/>
<evidence type="ECO:0000259" key="6">
    <source>
        <dbReference type="Pfam" id="PF00593"/>
    </source>
</evidence>
<feature type="chain" id="PRO_5015423907" description="TonB-dependent receptor" evidence="5">
    <location>
        <begin position="36"/>
        <end position="1113"/>
    </location>
</feature>
<gene>
    <name evidence="8" type="ORF">C2869_03480</name>
</gene>
<keyword evidence="9" id="KW-1185">Reference proteome</keyword>
<protein>
    <recommendedName>
        <fullName evidence="10">TonB-dependent receptor</fullName>
    </recommendedName>
</protein>
<keyword evidence="5" id="KW-0732">Signal</keyword>
<dbReference type="InterPro" id="IPR010104">
    <property type="entry name" value="TonB_rcpt_bac"/>
</dbReference>
<dbReference type="InterPro" id="IPR036942">
    <property type="entry name" value="Beta-barrel_TonB_sf"/>
</dbReference>
<keyword evidence="2 4" id="KW-0472">Membrane</keyword>
<keyword evidence="3" id="KW-0998">Cell outer membrane</keyword>
<dbReference type="RefSeq" id="WP_108601629.1">
    <property type="nucleotide sequence ID" value="NZ_CP026604.1"/>
</dbReference>
<dbReference type="EMBL" id="CP026604">
    <property type="protein sequence ID" value="AWB65553.1"/>
    <property type="molecule type" value="Genomic_DNA"/>
</dbReference>
<dbReference type="SUPFAM" id="SSF56935">
    <property type="entry name" value="Porins"/>
    <property type="match status" value="1"/>
</dbReference>
<dbReference type="Gene3D" id="2.40.170.20">
    <property type="entry name" value="TonB-dependent receptor, beta-barrel domain"/>
    <property type="match status" value="1"/>
</dbReference>
<keyword evidence="4" id="KW-0798">TonB box</keyword>
<name>A0A2S0VMV5_9ALTE</name>
<dbReference type="Proteomes" id="UP000244441">
    <property type="component" value="Chromosome"/>
</dbReference>
<sequence>MPARQQTALNRAMRFKPSAIATAVAFCCGISAANAQEESQDEAKQDIEVIEVTGIKRSLSDAVMAKRAADQIMDAISSEDIGKLPDTNVAEALSRVTGVQIDRNDAGDGAGFQVRGISQNRVEVNGRSMVSNTDGSRSNSFSSTSSAMFKGIEVIKSPTADTVEGALGAVIRLKTFQPLDFKKDFTYAGNFQGVAQDNADKDEGIIASSLFATRFEVGEGDLGMLLNLSYEDRDISTVRWGNNWDVPQKRPNVQCSSGTSNDTLGVFDPSRDSILDTHPCPAVALGSIVGPDGSVASGQPYPLADYNYGLNSSGVFAPNHPLLDYSVIHPNNFVWERKPFNNEKTGVDFNIQWAPSENLSAYIQATYNKFSQLRPQTKIVIPAGGGGSNSRLQDGFVIQEFTRPSTGSEYRVTNQVTDYPIYEDNQISHYLEPVTGDITHGVLVAGRLSSDAVRFANNNQNKDETQRILAAGFEYFPNDNWKINAEVNYSSSETFQDELNLNMNFSEAPNSYWDLRDNRFDMPTAGLIGPDTTYDSATDTCYTNQQHEDSTDANPIYLGSIADASCGASLQDWTSFKFGGFNGLNKWFSGEETSATIDFDYEIDGDIIRSIEFGARFTSAEYSRSQVQVKRLDATNSNPNANLNVDPVIGDGNFDGVTGDGTDIYVNIEDLEPSFVLNGLASTPSFIDDYTASSVFPRSWLTQVFNDQYHLWFDRLNGHAFWRDNAGNFYRNEEKSQAFYFKTNFDSEIFGMPIKGNVGARYINYDFNINWNQLQTDDNGNIVKVNETVISLDGVPTEVELDSYLASTADRNVNKLLPSGNASLQITDDMMVRFAAAKVVSMPNPNDLVESAPVINDAATGLINHNTGNLNLDPYEANQYDLSYEWYISESAVFSAAYFRKDLKTFIVKASSIQEINDELLLNIKRPINTDGGSVNGLELSYRATFDFLPGWLSGFGTETGYTYTDSSQNSGVNELTGEEVPIENLSENSYNVIFFYDRSGFQFRAAYNYRDPNFKGIDNGFEDRSGLKSVTVLPSGELLEENYSVALGQFEEERGVLDLSMSYRFNKHVTVSLQGNNVTNEPIQRYRGVPGLTTSFLDPGASYRAAIRISFK</sequence>
<dbReference type="OrthoDB" id="8727862at2"/>
<dbReference type="Pfam" id="PF07715">
    <property type="entry name" value="Plug"/>
    <property type="match status" value="1"/>
</dbReference>
<evidence type="ECO:0000259" key="7">
    <source>
        <dbReference type="Pfam" id="PF07715"/>
    </source>
</evidence>
<evidence type="ECO:0000256" key="5">
    <source>
        <dbReference type="SAM" id="SignalP"/>
    </source>
</evidence>
<dbReference type="Gene3D" id="2.170.130.10">
    <property type="entry name" value="TonB-dependent receptor, plug domain"/>
    <property type="match status" value="1"/>
</dbReference>
<evidence type="ECO:0000313" key="9">
    <source>
        <dbReference type="Proteomes" id="UP000244441"/>
    </source>
</evidence>
<organism evidence="8 9">
    <name type="scientific">Saccharobesus litoralis</name>
    <dbReference type="NCBI Taxonomy" id="2172099"/>
    <lineage>
        <taxon>Bacteria</taxon>
        <taxon>Pseudomonadati</taxon>
        <taxon>Pseudomonadota</taxon>
        <taxon>Gammaproteobacteria</taxon>
        <taxon>Alteromonadales</taxon>
        <taxon>Alteromonadaceae</taxon>
        <taxon>Saccharobesus</taxon>
    </lineage>
</organism>
<evidence type="ECO:0000256" key="4">
    <source>
        <dbReference type="RuleBase" id="RU003357"/>
    </source>
</evidence>
<evidence type="ECO:0000256" key="3">
    <source>
        <dbReference type="ARBA" id="ARBA00023237"/>
    </source>
</evidence>